<name>A0A3N0E0G1_9ACTN</name>
<evidence type="ECO:0008006" key="3">
    <source>
        <dbReference type="Google" id="ProtNLM"/>
    </source>
</evidence>
<dbReference type="AlphaFoldDB" id="A0A3N0E0G1"/>
<accession>A0A3N0E0G1</accession>
<reference evidence="1 2" key="1">
    <citation type="submission" date="2018-11" db="EMBL/GenBank/DDBJ databases">
        <authorList>
            <person name="Li F."/>
        </authorList>
    </citation>
    <scope>NUCLEOTIDE SEQUENCE [LARGE SCALE GENOMIC DNA]</scope>
    <source>
        <strain evidence="1 2">KIS18-7</strain>
    </source>
</reference>
<sequence length="94" mass="10323">MRVSGDPRAVEAFDAATLQGVADRGKAAGAIRHRFFTNGGEVLVIDEWPDRESFQAFFESETDIANVMAAAGATSPPTIEFWDRMDVSESINWD</sequence>
<dbReference type="SUPFAM" id="SSF54909">
    <property type="entry name" value="Dimeric alpha+beta barrel"/>
    <property type="match status" value="1"/>
</dbReference>
<dbReference type="Proteomes" id="UP000277094">
    <property type="component" value="Unassembled WGS sequence"/>
</dbReference>
<proteinExistence type="predicted"/>
<evidence type="ECO:0000313" key="1">
    <source>
        <dbReference type="EMBL" id="RNL81338.1"/>
    </source>
</evidence>
<dbReference type="EMBL" id="RJSG01000001">
    <property type="protein sequence ID" value="RNL81338.1"/>
    <property type="molecule type" value="Genomic_DNA"/>
</dbReference>
<gene>
    <name evidence="1" type="ORF">EFL95_03015</name>
</gene>
<evidence type="ECO:0000313" key="2">
    <source>
        <dbReference type="Proteomes" id="UP000277094"/>
    </source>
</evidence>
<dbReference type="InterPro" id="IPR011008">
    <property type="entry name" value="Dimeric_a/b-barrel"/>
</dbReference>
<protein>
    <recommendedName>
        <fullName evidence="3">ABM domain-containing protein</fullName>
    </recommendedName>
</protein>
<comment type="caution">
    <text evidence="1">The sequence shown here is derived from an EMBL/GenBank/DDBJ whole genome shotgun (WGS) entry which is preliminary data.</text>
</comment>
<keyword evidence="2" id="KW-1185">Reference proteome</keyword>
<organism evidence="1 2">
    <name type="scientific">Nocardioides marmorisolisilvae</name>
    <dbReference type="NCBI Taxonomy" id="1542737"/>
    <lineage>
        <taxon>Bacteria</taxon>
        <taxon>Bacillati</taxon>
        <taxon>Actinomycetota</taxon>
        <taxon>Actinomycetes</taxon>
        <taxon>Propionibacteriales</taxon>
        <taxon>Nocardioidaceae</taxon>
        <taxon>Nocardioides</taxon>
    </lineage>
</organism>